<accession>A0A4D4KTS6</accession>
<dbReference type="Proteomes" id="UP000299290">
    <property type="component" value="Unassembled WGS sequence"/>
</dbReference>
<organism evidence="1 2">
    <name type="scientific">Streptomyces antimycoticus</name>
    <dbReference type="NCBI Taxonomy" id="68175"/>
    <lineage>
        <taxon>Bacteria</taxon>
        <taxon>Bacillati</taxon>
        <taxon>Actinomycetota</taxon>
        <taxon>Actinomycetes</taxon>
        <taxon>Kitasatosporales</taxon>
        <taxon>Streptomycetaceae</taxon>
        <taxon>Streptomyces</taxon>
        <taxon>Streptomyces violaceusniger group</taxon>
    </lineage>
</organism>
<keyword evidence="2" id="KW-1185">Reference proteome</keyword>
<protein>
    <submittedName>
        <fullName evidence="1">Uncharacterized protein</fullName>
    </submittedName>
</protein>
<sequence>MTMPQADTTAGLGLLVTRPREPVLRRADTDLWAGDIDPLRITPEMQIGLWGRACARCGSPDKPLSPGGYAYTRARGGGRLGWLVKLCARCLPTADVRCPR</sequence>
<name>A0A4D4KTS6_9ACTN</name>
<proteinExistence type="predicted"/>
<reference evidence="1 2" key="1">
    <citation type="journal article" date="2020" name="Int. J. Syst. Evol. Microbiol.">
        <title>Reclassification of Streptomyces castelarensis and Streptomyces sporoclivatus as later heterotypic synonyms of Streptomyces antimycoticus.</title>
        <authorList>
            <person name="Komaki H."/>
            <person name="Tamura T."/>
        </authorList>
    </citation>
    <scope>NUCLEOTIDE SEQUENCE [LARGE SCALE GENOMIC DNA]</scope>
    <source>
        <strain evidence="1 2">NBRC 12839</strain>
    </source>
</reference>
<evidence type="ECO:0000313" key="1">
    <source>
        <dbReference type="EMBL" id="GDY49253.1"/>
    </source>
</evidence>
<gene>
    <name evidence="1" type="ORF">SANT12839_101350</name>
</gene>
<dbReference type="AlphaFoldDB" id="A0A4D4KTS6"/>
<evidence type="ECO:0000313" key="2">
    <source>
        <dbReference type="Proteomes" id="UP000299290"/>
    </source>
</evidence>
<dbReference type="EMBL" id="BJHV01000003">
    <property type="protein sequence ID" value="GDY49253.1"/>
    <property type="molecule type" value="Genomic_DNA"/>
</dbReference>
<dbReference type="RefSeq" id="WP_137970593.1">
    <property type="nucleotide sequence ID" value="NZ_BJHV01000003.1"/>
</dbReference>
<comment type="caution">
    <text evidence="1">The sequence shown here is derived from an EMBL/GenBank/DDBJ whole genome shotgun (WGS) entry which is preliminary data.</text>
</comment>